<evidence type="ECO:0000256" key="7">
    <source>
        <dbReference type="ARBA" id="ARBA00023136"/>
    </source>
</evidence>
<dbReference type="PROSITE" id="PS00211">
    <property type="entry name" value="ABC_TRANSPORTER_1"/>
    <property type="match status" value="1"/>
</dbReference>
<dbReference type="InterPro" id="IPR003439">
    <property type="entry name" value="ABC_transporter-like_ATP-bd"/>
</dbReference>
<dbReference type="STRING" id="1121455.SAMN02745728_00687"/>
<dbReference type="Pfam" id="PF00005">
    <property type="entry name" value="ABC_tran"/>
    <property type="match status" value="1"/>
</dbReference>
<protein>
    <submittedName>
        <fullName evidence="9">Oligopeptide transport system ATP-binding protein</fullName>
    </submittedName>
</protein>
<dbReference type="OrthoDB" id="9809450at2"/>
<dbReference type="PROSITE" id="PS50893">
    <property type="entry name" value="ABC_TRANSPORTER_2"/>
    <property type="match status" value="1"/>
</dbReference>
<keyword evidence="3" id="KW-0813">Transport</keyword>
<comment type="similarity">
    <text evidence="2">Belongs to the ABC transporter superfamily.</text>
</comment>
<evidence type="ECO:0000256" key="5">
    <source>
        <dbReference type="ARBA" id="ARBA00022741"/>
    </source>
</evidence>
<dbReference type="InterPro" id="IPR017871">
    <property type="entry name" value="ABC_transporter-like_CS"/>
</dbReference>
<dbReference type="Proteomes" id="UP000186469">
    <property type="component" value="Unassembled WGS sequence"/>
</dbReference>
<evidence type="ECO:0000256" key="4">
    <source>
        <dbReference type="ARBA" id="ARBA00022475"/>
    </source>
</evidence>
<dbReference type="NCBIfam" id="TIGR01727">
    <property type="entry name" value="oligo_HPY"/>
    <property type="match status" value="1"/>
</dbReference>
<accession>A0A1M7SAN0</accession>
<dbReference type="GO" id="GO:0005886">
    <property type="term" value="C:plasma membrane"/>
    <property type="evidence" value="ECO:0007669"/>
    <property type="project" value="UniProtKB-SubCell"/>
</dbReference>
<organism evidence="9 10">
    <name type="scientific">Desulfovibrio litoralis DSM 11393</name>
    <dbReference type="NCBI Taxonomy" id="1121455"/>
    <lineage>
        <taxon>Bacteria</taxon>
        <taxon>Pseudomonadati</taxon>
        <taxon>Thermodesulfobacteriota</taxon>
        <taxon>Desulfovibrionia</taxon>
        <taxon>Desulfovibrionales</taxon>
        <taxon>Desulfovibrionaceae</taxon>
        <taxon>Desulfovibrio</taxon>
    </lineage>
</organism>
<dbReference type="SUPFAM" id="SSF52540">
    <property type="entry name" value="P-loop containing nucleoside triphosphate hydrolases"/>
    <property type="match status" value="1"/>
</dbReference>
<dbReference type="PANTHER" id="PTHR43297:SF2">
    <property type="entry name" value="DIPEPTIDE TRANSPORT ATP-BINDING PROTEIN DPPD"/>
    <property type="match status" value="1"/>
</dbReference>
<name>A0A1M7SAN0_9BACT</name>
<evidence type="ECO:0000313" key="10">
    <source>
        <dbReference type="Proteomes" id="UP000186469"/>
    </source>
</evidence>
<reference evidence="9 10" key="1">
    <citation type="submission" date="2016-12" db="EMBL/GenBank/DDBJ databases">
        <authorList>
            <person name="Song W.-J."/>
            <person name="Kurnit D.M."/>
        </authorList>
    </citation>
    <scope>NUCLEOTIDE SEQUENCE [LARGE SCALE GENOMIC DNA]</scope>
    <source>
        <strain evidence="9 10">DSM 11393</strain>
    </source>
</reference>
<dbReference type="InterPro" id="IPR050388">
    <property type="entry name" value="ABC_Ni/Peptide_Import"/>
</dbReference>
<dbReference type="Pfam" id="PF08352">
    <property type="entry name" value="oligo_HPY"/>
    <property type="match status" value="2"/>
</dbReference>
<gene>
    <name evidence="9" type="ORF">SAMN02745728_00687</name>
</gene>
<evidence type="ECO:0000259" key="8">
    <source>
        <dbReference type="PROSITE" id="PS50893"/>
    </source>
</evidence>
<dbReference type="GO" id="GO:0016887">
    <property type="term" value="F:ATP hydrolysis activity"/>
    <property type="evidence" value="ECO:0007669"/>
    <property type="project" value="InterPro"/>
</dbReference>
<dbReference type="GO" id="GO:0005524">
    <property type="term" value="F:ATP binding"/>
    <property type="evidence" value="ECO:0007669"/>
    <property type="project" value="UniProtKB-KW"/>
</dbReference>
<evidence type="ECO:0000256" key="1">
    <source>
        <dbReference type="ARBA" id="ARBA00004417"/>
    </source>
</evidence>
<evidence type="ECO:0000256" key="3">
    <source>
        <dbReference type="ARBA" id="ARBA00022448"/>
    </source>
</evidence>
<dbReference type="PANTHER" id="PTHR43297">
    <property type="entry name" value="OLIGOPEPTIDE TRANSPORT ATP-BINDING PROTEIN APPD"/>
    <property type="match status" value="1"/>
</dbReference>
<dbReference type="FunFam" id="3.40.50.300:FF:000016">
    <property type="entry name" value="Oligopeptide ABC transporter ATP-binding component"/>
    <property type="match status" value="1"/>
</dbReference>
<dbReference type="Gene3D" id="3.40.50.300">
    <property type="entry name" value="P-loop containing nucleotide triphosphate hydrolases"/>
    <property type="match status" value="1"/>
</dbReference>
<dbReference type="InterPro" id="IPR003593">
    <property type="entry name" value="AAA+_ATPase"/>
</dbReference>
<keyword evidence="10" id="KW-1185">Reference proteome</keyword>
<evidence type="ECO:0000313" key="9">
    <source>
        <dbReference type="EMBL" id="SHN55551.1"/>
    </source>
</evidence>
<feature type="domain" description="ABC transporter" evidence="8">
    <location>
        <begin position="19"/>
        <end position="268"/>
    </location>
</feature>
<evidence type="ECO:0000256" key="2">
    <source>
        <dbReference type="ARBA" id="ARBA00005417"/>
    </source>
</evidence>
<dbReference type="InterPro" id="IPR027417">
    <property type="entry name" value="P-loop_NTPase"/>
</dbReference>
<dbReference type="GO" id="GO:0015833">
    <property type="term" value="P:peptide transport"/>
    <property type="evidence" value="ECO:0007669"/>
    <property type="project" value="InterPro"/>
</dbReference>
<sequence>MNTQQNFENDKKSEKLLEIKNLNINFKTKEGLIQAVRNFSLSLDKGKTLCLVGESGCGKSVTALSILRLLPSPPTEIKSGQIFFEGQDILTLNTKELLTIRGKKISMIFQDPMNSLNPVLTIGEQISEILRLHLGMSQKQAKQRSIELLSEVGIAEAERRYNAYPHELSGGMRQRVMIAMAIGCKPQLIIADEPTTALDVTMQKQILGLLKKLASENNSALLLITHDLSVVAEMADDVLIMYLGEAFEYAKVAELFNSPNHPYTQGLLRSRPAMAESLDTDSAIDKALKLVNKESVLNLQSSKERKSKRLPTILGSVPSLLNLPSGCTFHPRCTKALPQCSEIKPEFLPIKDNPSRFNRCLLTQKND</sequence>
<comment type="subcellular location">
    <subcellularLocation>
        <location evidence="1">Cell inner membrane</location>
        <topology evidence="1">Peripheral membrane protein</topology>
    </subcellularLocation>
</comment>
<keyword evidence="5" id="KW-0547">Nucleotide-binding</keyword>
<keyword evidence="4" id="KW-1003">Cell membrane</keyword>
<dbReference type="InterPro" id="IPR013563">
    <property type="entry name" value="Oligopep_ABC_C"/>
</dbReference>
<keyword evidence="7" id="KW-0472">Membrane</keyword>
<evidence type="ECO:0000256" key="6">
    <source>
        <dbReference type="ARBA" id="ARBA00022840"/>
    </source>
</evidence>
<keyword evidence="6 9" id="KW-0067">ATP-binding</keyword>
<dbReference type="EMBL" id="FRDI01000003">
    <property type="protein sequence ID" value="SHN55551.1"/>
    <property type="molecule type" value="Genomic_DNA"/>
</dbReference>
<proteinExistence type="inferred from homology"/>
<dbReference type="AlphaFoldDB" id="A0A1M7SAN0"/>
<dbReference type="CDD" id="cd03257">
    <property type="entry name" value="ABC_NikE_OppD_transporters"/>
    <property type="match status" value="1"/>
</dbReference>
<dbReference type="SMART" id="SM00382">
    <property type="entry name" value="AAA"/>
    <property type="match status" value="1"/>
</dbReference>
<dbReference type="RefSeq" id="WP_072696378.1">
    <property type="nucleotide sequence ID" value="NZ_FRDI01000003.1"/>
</dbReference>